<sequence>MNSCILQATVVEAPQLRYTQDNQTPVAEMVVQFPGLSSKDAPARLKVVGWGAVAQELQDRCRLNDEVVLEGRLRINSLLKPDGNREKQTELTVTRVHHLTLDSATGILAQEESEVSYGRSAAASAPVKASPVVTPTAAPDVDYDDIPF</sequence>
<dbReference type="Pfam" id="PF00436">
    <property type="entry name" value="SSB"/>
    <property type="match status" value="1"/>
</dbReference>
<evidence type="ECO:0000313" key="4">
    <source>
        <dbReference type="EMBL" id="BAD79615.1"/>
    </source>
</evidence>
<dbReference type="PDBsum" id="3KOJ"/>
<gene>
    <name evidence="4" type="primary">ycf41</name>
    <name evidence="4" type="ordered locus">syc1425_d</name>
</gene>
<evidence type="ECO:0007829" key="6">
    <source>
        <dbReference type="PDB" id="3KOJ"/>
    </source>
</evidence>
<feature type="compositionally biased region" description="Low complexity" evidence="3">
    <location>
        <begin position="120"/>
        <end position="139"/>
    </location>
</feature>
<dbReference type="PROSITE" id="PS50935">
    <property type="entry name" value="SSB"/>
    <property type="match status" value="1"/>
</dbReference>
<dbReference type="CDD" id="cd04496">
    <property type="entry name" value="SSB_OBF"/>
    <property type="match status" value="1"/>
</dbReference>
<dbReference type="GO" id="GO:0003697">
    <property type="term" value="F:single-stranded DNA binding"/>
    <property type="evidence" value="ECO:0007669"/>
    <property type="project" value="InterPro"/>
</dbReference>
<evidence type="ECO:0000313" key="5">
    <source>
        <dbReference type="Proteomes" id="UP000001175"/>
    </source>
</evidence>
<proteinExistence type="evidence at protein level"/>
<organism evidence="4 5">
    <name type="scientific">Synechococcus sp. (strain ATCC 27144 / PCC 6301 / SAUG 1402/1)</name>
    <name type="common">Anacystis nidulans</name>
    <dbReference type="NCBI Taxonomy" id="269084"/>
    <lineage>
        <taxon>Bacteria</taxon>
        <taxon>Bacillati</taxon>
        <taxon>Cyanobacteriota</taxon>
        <taxon>Cyanophyceae</taxon>
        <taxon>Synechococcales</taxon>
        <taxon>Synechococcaceae</taxon>
        <taxon>Synechococcus</taxon>
    </lineage>
</organism>
<dbReference type="AlphaFoldDB" id="A0A0H3K9J4"/>
<protein>
    <recommendedName>
        <fullName evidence="7">Single-stranded DNA-binding protein</fullName>
    </recommendedName>
</protein>
<keyword evidence="1 2" id="KW-0238">DNA-binding</keyword>
<dbReference type="Gene3D" id="2.40.50.140">
    <property type="entry name" value="Nucleic acid-binding proteins"/>
    <property type="match status" value="1"/>
</dbReference>
<dbReference type="PDB" id="3KOJ">
    <property type="method" value="X-ray"/>
    <property type="resolution" value="1.90 A"/>
    <property type="chains" value="A/B=1-98"/>
</dbReference>
<dbReference type="SUPFAM" id="SSF50249">
    <property type="entry name" value="Nucleic acid-binding proteins"/>
    <property type="match status" value="1"/>
</dbReference>
<accession>A0A0H3K9J4</accession>
<dbReference type="InterPro" id="IPR000424">
    <property type="entry name" value="Primosome_PriB/ssb"/>
</dbReference>
<keyword evidence="6" id="KW-0002">3D-structure</keyword>
<dbReference type="GeneID" id="72428887"/>
<dbReference type="KEGG" id="syc:syc1425_d"/>
<dbReference type="SMR" id="A0A0H3K9J4"/>
<feature type="region of interest" description="Disordered" evidence="3">
    <location>
        <begin position="119"/>
        <end position="148"/>
    </location>
</feature>
<dbReference type="InterPro" id="IPR012340">
    <property type="entry name" value="NA-bd_OB-fold"/>
</dbReference>
<evidence type="ECO:0000256" key="2">
    <source>
        <dbReference type="PROSITE-ProRule" id="PRU00252"/>
    </source>
</evidence>
<dbReference type="Proteomes" id="UP000001175">
    <property type="component" value="Chromosome"/>
</dbReference>
<evidence type="ECO:0000256" key="3">
    <source>
        <dbReference type="SAM" id="MobiDB-lite"/>
    </source>
</evidence>
<dbReference type="RefSeq" id="WP_011243737.1">
    <property type="nucleotide sequence ID" value="NC_006576.1"/>
</dbReference>
<name>A0A0H3K9J4_SYNP6</name>
<reference evidence="4 5" key="1">
    <citation type="journal article" date="2007" name="Photosyn. Res.">
        <title>Complete nucleotide sequence of the freshwater unicellular cyanobacterium Synechococcus elongatus PCC 6301 chromosome: gene content and organization.</title>
        <authorList>
            <person name="Sugita C."/>
            <person name="Ogata K."/>
            <person name="Shikata M."/>
            <person name="Jikuya H."/>
            <person name="Takano J."/>
            <person name="Furumichi M."/>
            <person name="Kanehisa M."/>
            <person name="Omata T."/>
            <person name="Sugiura M."/>
            <person name="Sugita M."/>
        </authorList>
    </citation>
    <scope>NUCLEOTIDE SEQUENCE [LARGE SCALE GENOMIC DNA]</scope>
    <source>
        <strain evidence="5">ATCC 27144 / PCC 6301 / SAUG 1402/1</strain>
    </source>
</reference>
<evidence type="ECO:0008006" key="7">
    <source>
        <dbReference type="Google" id="ProtNLM"/>
    </source>
</evidence>
<dbReference type="EvolutionaryTrace" id="A0A0H3K9J4"/>
<dbReference type="EMBL" id="AP008231">
    <property type="protein sequence ID" value="BAD79615.1"/>
    <property type="molecule type" value="Genomic_DNA"/>
</dbReference>
<dbReference type="eggNOG" id="COG0629">
    <property type="taxonomic scope" value="Bacteria"/>
</dbReference>
<reference evidence="6" key="2">
    <citation type="submission" date="2009-11" db="PDB data bank">
        <title>Crystal structure of the SSB domain of Q5N255_SYNP6 protein from Synechococcus sp.</title>
        <authorList>
            <person name="Vorobiev S."/>
            <person name="Su M."/>
            <person name="Seetharaman J."/>
            <person name="Wang H."/>
            <person name="Foote L.E."/>
            <person name="Ciccosanti C."/>
            <person name="Janjua H."/>
            <person name="Xiao R."/>
            <person name="Acton T.B."/>
            <person name="Montelione G.T."/>
            <person name="Tong L."/>
            <person name="Hunt J.F."/>
        </authorList>
    </citation>
    <scope>X-RAY CRYSTALLOGRAPHY (1.90 ANGSTROMS) OF 1-98</scope>
</reference>
<evidence type="ECO:0000256" key="1">
    <source>
        <dbReference type="ARBA" id="ARBA00023125"/>
    </source>
</evidence>